<dbReference type="Gene3D" id="2.40.70.10">
    <property type="entry name" value="Acid Proteases"/>
    <property type="match status" value="1"/>
</dbReference>
<dbReference type="AlphaFoldDB" id="D7MHV8"/>
<evidence type="ECO:0000313" key="2">
    <source>
        <dbReference type="EMBL" id="EFH44697.1"/>
    </source>
</evidence>
<accession>D7MHV8</accession>
<feature type="compositionally biased region" description="Polar residues" evidence="1">
    <location>
        <begin position="305"/>
        <end position="315"/>
    </location>
</feature>
<evidence type="ECO:0000313" key="3">
    <source>
        <dbReference type="Proteomes" id="UP000008694"/>
    </source>
</evidence>
<gene>
    <name evidence="2" type="ORF">ARALYDRAFT_355570</name>
</gene>
<feature type="compositionally biased region" description="Basic residues" evidence="1">
    <location>
        <begin position="321"/>
        <end position="335"/>
    </location>
</feature>
<dbReference type="Gramene" id="fgenesh1_pg.C_scaffold_7002743">
    <property type="protein sequence ID" value="fgenesh1_pg.C_scaffold_7002743"/>
    <property type="gene ID" value="fgenesh1_pg.C_scaffold_7002743"/>
</dbReference>
<reference evidence="3" key="1">
    <citation type="journal article" date="2011" name="Nat. Genet.">
        <title>The Arabidopsis lyrata genome sequence and the basis of rapid genome size change.</title>
        <authorList>
            <person name="Hu T.T."/>
            <person name="Pattyn P."/>
            <person name="Bakker E.G."/>
            <person name="Cao J."/>
            <person name="Cheng J.-F."/>
            <person name="Clark R.M."/>
            <person name="Fahlgren N."/>
            <person name="Fawcett J.A."/>
            <person name="Grimwood J."/>
            <person name="Gundlach H."/>
            <person name="Haberer G."/>
            <person name="Hollister J.D."/>
            <person name="Ossowski S."/>
            <person name="Ottilar R.P."/>
            <person name="Salamov A.A."/>
            <person name="Schneeberger K."/>
            <person name="Spannagl M."/>
            <person name="Wang X."/>
            <person name="Yang L."/>
            <person name="Nasrallah M.E."/>
            <person name="Bergelson J."/>
            <person name="Carrington J.C."/>
            <person name="Gaut B.S."/>
            <person name="Schmutz J."/>
            <person name="Mayer K.F.X."/>
            <person name="Van de Peer Y."/>
            <person name="Grigoriev I.V."/>
            <person name="Nordborg M."/>
            <person name="Weigel D."/>
            <person name="Guo Y.-L."/>
        </authorList>
    </citation>
    <scope>NUCLEOTIDE SEQUENCE [LARGE SCALE GENOMIC DNA]</scope>
    <source>
        <strain evidence="3">cv. MN47</strain>
    </source>
</reference>
<dbReference type="HOGENOM" id="CLU_807395_0_0_1"/>
<dbReference type="Proteomes" id="UP000008694">
    <property type="component" value="Unassembled WGS sequence"/>
</dbReference>
<name>D7MHV8_ARALL</name>
<dbReference type="InterPro" id="IPR021109">
    <property type="entry name" value="Peptidase_aspartic_dom_sf"/>
</dbReference>
<protein>
    <submittedName>
        <fullName evidence="2">Predicted protein</fullName>
    </submittedName>
</protein>
<proteinExistence type="predicted"/>
<keyword evidence="3" id="KW-1185">Reference proteome</keyword>
<organism evidence="3">
    <name type="scientific">Arabidopsis lyrata subsp. lyrata</name>
    <name type="common">Lyre-leaved rock-cress</name>
    <dbReference type="NCBI Taxonomy" id="81972"/>
    <lineage>
        <taxon>Eukaryota</taxon>
        <taxon>Viridiplantae</taxon>
        <taxon>Streptophyta</taxon>
        <taxon>Embryophyta</taxon>
        <taxon>Tracheophyta</taxon>
        <taxon>Spermatophyta</taxon>
        <taxon>Magnoliopsida</taxon>
        <taxon>eudicotyledons</taxon>
        <taxon>Gunneridae</taxon>
        <taxon>Pentapetalae</taxon>
        <taxon>rosids</taxon>
        <taxon>malvids</taxon>
        <taxon>Brassicales</taxon>
        <taxon>Brassicaceae</taxon>
        <taxon>Camelineae</taxon>
        <taxon>Arabidopsis</taxon>
    </lineage>
</organism>
<sequence>MSEATAIQLGMTNQTPSCYKLRMEDDSFFQPIGELLDEVLVIENTQMVLDFHICKLMESSPQLILGRDFLSNIGAVIDYGTRRCRAGTVSRRMSLINCIGSINVKLQVIGIFPFCYVAKLISCTIYISRERGIVKVPEIWLLLEAVKAYLDDEYYEGPHTPYLVDFGALLAAEFASVRTSAGLRREVHLGSLVPPRGSTFSQAPLLIFYKMEFIIEELPEETMTEYKRVMYMTGKKNNLMLRTFLCTISWFRFFCFTTPLATAPIATPVASPVASLEDVAVNTSGTDDLSAILSDTRRRLIDSPPSATTTPSDGPNSPERRRSRRHIRQRTTRRVSRVVVTDRY</sequence>
<dbReference type="EMBL" id="GL348719">
    <property type="protein sequence ID" value="EFH44697.1"/>
    <property type="molecule type" value="Genomic_DNA"/>
</dbReference>
<feature type="region of interest" description="Disordered" evidence="1">
    <location>
        <begin position="300"/>
        <end position="335"/>
    </location>
</feature>
<evidence type="ECO:0000256" key="1">
    <source>
        <dbReference type="SAM" id="MobiDB-lite"/>
    </source>
</evidence>